<protein>
    <submittedName>
        <fullName evidence="2">Uncharacterized protein</fullName>
    </submittedName>
</protein>
<dbReference type="OrthoDB" id="2651079at2"/>
<sequence>MNATAAGLSGDWVHAREEDTGGAKVYRPWGHPLPPSRWRHRLELRPDGGYVDHRLGADDRSPRAHGRWTVEPGPRIRLRPDDPDEPARVLEVVAAEPGRLVLKDPS</sequence>
<keyword evidence="3" id="KW-1185">Reference proteome</keyword>
<dbReference type="RefSeq" id="WP_113981787.1">
    <property type="nucleotide sequence ID" value="NZ_QMEY01000006.1"/>
</dbReference>
<evidence type="ECO:0000313" key="3">
    <source>
        <dbReference type="Proteomes" id="UP000253303"/>
    </source>
</evidence>
<feature type="region of interest" description="Disordered" evidence="1">
    <location>
        <begin position="54"/>
        <end position="83"/>
    </location>
</feature>
<comment type="caution">
    <text evidence="2">The sequence shown here is derived from an EMBL/GenBank/DDBJ whole genome shotgun (WGS) entry which is preliminary data.</text>
</comment>
<name>A0A366LZ18_9ACTN</name>
<dbReference type="Proteomes" id="UP000253303">
    <property type="component" value="Unassembled WGS sequence"/>
</dbReference>
<proteinExistence type="predicted"/>
<reference evidence="2 3" key="1">
    <citation type="submission" date="2018-06" db="EMBL/GenBank/DDBJ databases">
        <title>Sphaerisporangium craniellae sp. nov., isolated from a marine sponge in the South China Sea.</title>
        <authorList>
            <person name="Li L."/>
        </authorList>
    </citation>
    <scope>NUCLEOTIDE SEQUENCE [LARGE SCALE GENOMIC DNA]</scope>
    <source>
        <strain evidence="2 3">LHW63015</strain>
    </source>
</reference>
<dbReference type="AlphaFoldDB" id="A0A366LZ18"/>
<organism evidence="2 3">
    <name type="scientific">Spongiactinospora rosea</name>
    <dbReference type="NCBI Taxonomy" id="2248750"/>
    <lineage>
        <taxon>Bacteria</taxon>
        <taxon>Bacillati</taxon>
        <taxon>Actinomycetota</taxon>
        <taxon>Actinomycetes</taxon>
        <taxon>Streptosporangiales</taxon>
        <taxon>Streptosporangiaceae</taxon>
        <taxon>Spongiactinospora</taxon>
    </lineage>
</organism>
<evidence type="ECO:0000313" key="2">
    <source>
        <dbReference type="EMBL" id="RBQ19007.1"/>
    </source>
</evidence>
<accession>A0A366LZ18</accession>
<gene>
    <name evidence="2" type="ORF">DP939_17665</name>
</gene>
<evidence type="ECO:0000256" key="1">
    <source>
        <dbReference type="SAM" id="MobiDB-lite"/>
    </source>
</evidence>
<dbReference type="EMBL" id="QMEY01000006">
    <property type="protein sequence ID" value="RBQ19007.1"/>
    <property type="molecule type" value="Genomic_DNA"/>
</dbReference>